<dbReference type="AlphaFoldDB" id="X1UR30"/>
<feature type="non-terminal residue" evidence="1">
    <location>
        <position position="59"/>
    </location>
</feature>
<accession>X1UR30</accession>
<dbReference type="EMBL" id="BARW01039374">
    <property type="protein sequence ID" value="GAJ19944.1"/>
    <property type="molecule type" value="Genomic_DNA"/>
</dbReference>
<name>X1UR30_9ZZZZ</name>
<comment type="caution">
    <text evidence="1">The sequence shown here is derived from an EMBL/GenBank/DDBJ whole genome shotgun (WGS) entry which is preliminary data.</text>
</comment>
<protein>
    <recommendedName>
        <fullName evidence="2">KOW domain-containing protein</fullName>
    </recommendedName>
</protein>
<organism evidence="1">
    <name type="scientific">marine sediment metagenome</name>
    <dbReference type="NCBI Taxonomy" id="412755"/>
    <lineage>
        <taxon>unclassified sequences</taxon>
        <taxon>metagenomes</taxon>
        <taxon>ecological metagenomes</taxon>
    </lineage>
</organism>
<gene>
    <name evidence="1" type="ORF">S12H4_60005</name>
</gene>
<proteinExistence type="predicted"/>
<reference evidence="1" key="1">
    <citation type="journal article" date="2014" name="Front. Microbiol.">
        <title>High frequency of phylogenetically diverse reductive dehalogenase-homologous genes in deep subseafloor sedimentary metagenomes.</title>
        <authorList>
            <person name="Kawai M."/>
            <person name="Futagami T."/>
            <person name="Toyoda A."/>
            <person name="Takaki Y."/>
            <person name="Nishi S."/>
            <person name="Hori S."/>
            <person name="Arai W."/>
            <person name="Tsubouchi T."/>
            <person name="Morono Y."/>
            <person name="Uchiyama I."/>
            <person name="Ito T."/>
            <person name="Fujiyama A."/>
            <person name="Inagaki F."/>
            <person name="Takami H."/>
        </authorList>
    </citation>
    <scope>NUCLEOTIDE SEQUENCE</scope>
    <source>
        <strain evidence="1">Expedition CK06-06</strain>
    </source>
</reference>
<evidence type="ECO:0008006" key="2">
    <source>
        <dbReference type="Google" id="ProtNLM"/>
    </source>
</evidence>
<sequence>MQVRNKLRLGQKISYFTPEENREIKGEITKIGQKRAVVKNEHDQKHWQIPFYMLNIDCV</sequence>
<evidence type="ECO:0000313" key="1">
    <source>
        <dbReference type="EMBL" id="GAJ19944.1"/>
    </source>
</evidence>